<dbReference type="Gene3D" id="3.30.360.10">
    <property type="entry name" value="Dihydrodipicolinate Reductase, domain 2"/>
    <property type="match status" value="1"/>
</dbReference>
<dbReference type="InterPro" id="IPR006424">
    <property type="entry name" value="Glyceraldehyde-3-P_DH_1"/>
</dbReference>
<feature type="site" description="Activates thiol group during catalysis" evidence="7">
    <location>
        <position position="180"/>
    </location>
</feature>
<feature type="active site" description="Nucleophile" evidence="4">
    <location>
        <position position="153"/>
    </location>
</feature>
<feature type="binding site" evidence="5">
    <location>
        <begin position="211"/>
        <end position="212"/>
    </location>
    <ligand>
        <name>D-glyceraldehyde 3-phosphate</name>
        <dbReference type="ChEBI" id="CHEBI:59776"/>
    </ligand>
</feature>
<dbReference type="STRING" id="252514.A3224_08205"/>
<keyword evidence="12" id="KW-1185">Reference proteome</keyword>
<sequence>MKRVAINGLGRIGRLLLRRYLQVEYKHFTLVAANEPMPADNLRYLLAYDSVHGRLDAPVSVENGKLTVGKLSVPLFSETQPQKLPWGSEQVDLVIECSGHFTKRAAAAKHIEAGAGRVLISAPSADADVILVMGVNETDYVPERHYVISNASCTTNSLAPVLKVLDDEFGIEQASATTIHAYTASQSVVDQAAGKKIRGRAAALNIIPTSTGADAATIRVLPQLQGRLNALAVRVPVADGSLSDISAQLKRSPSVEDVNAAFSAAAHGPLQGILAYSEEELVSSDIIGDAHSCILHALSTRAQGNLVKVQVWYDNEFGYACRCLDLLERVLLNG</sequence>
<dbReference type="InterPro" id="IPR036291">
    <property type="entry name" value="NAD(P)-bd_dom_sf"/>
</dbReference>
<dbReference type="PIRSF" id="PIRSF000149">
    <property type="entry name" value="GAP_DH"/>
    <property type="match status" value="1"/>
</dbReference>
<evidence type="ECO:0000256" key="9">
    <source>
        <dbReference type="RuleBase" id="RU361160"/>
    </source>
</evidence>
<keyword evidence="3 9" id="KW-0560">Oxidoreductase</keyword>
<dbReference type="OrthoDB" id="9803304at2"/>
<dbReference type="Gene3D" id="3.40.50.720">
    <property type="entry name" value="NAD(P)-binding Rossmann-like Domain"/>
    <property type="match status" value="1"/>
</dbReference>
<proteinExistence type="inferred from homology"/>
<dbReference type="FunFam" id="3.30.360.10:FF:000002">
    <property type="entry name" value="Glyceraldehyde-3-phosphate dehydrogenase"/>
    <property type="match status" value="1"/>
</dbReference>
<dbReference type="InterPro" id="IPR020831">
    <property type="entry name" value="GlycerAld/Erythrose_P_DH"/>
</dbReference>
<dbReference type="GO" id="GO:0050661">
    <property type="term" value="F:NADP binding"/>
    <property type="evidence" value="ECO:0007669"/>
    <property type="project" value="InterPro"/>
</dbReference>
<evidence type="ECO:0000256" key="1">
    <source>
        <dbReference type="ARBA" id="ARBA00007406"/>
    </source>
</evidence>
<evidence type="ECO:0000256" key="4">
    <source>
        <dbReference type="PIRSR" id="PIRSR000149-1"/>
    </source>
</evidence>
<dbReference type="GO" id="GO:0051287">
    <property type="term" value="F:NAD binding"/>
    <property type="evidence" value="ECO:0007669"/>
    <property type="project" value="InterPro"/>
</dbReference>
<dbReference type="RefSeq" id="WP_067153318.1">
    <property type="nucleotide sequence ID" value="NZ_CP014864.1"/>
</dbReference>
<feature type="binding site" evidence="5">
    <location>
        <begin position="152"/>
        <end position="154"/>
    </location>
    <ligand>
        <name>D-glyceraldehyde 3-phosphate</name>
        <dbReference type="ChEBI" id="CHEBI:59776"/>
    </ligand>
</feature>
<dbReference type="PRINTS" id="PR00078">
    <property type="entry name" value="G3PDHDRGNASE"/>
</dbReference>
<feature type="domain" description="Glyceraldehyde 3-phosphate dehydrogenase NAD(P) binding" evidence="10">
    <location>
        <begin position="2"/>
        <end position="153"/>
    </location>
</feature>
<dbReference type="KEGG" id="mthd:A3224_08205"/>
<keyword evidence="6" id="KW-0520">NAD</keyword>
<dbReference type="CDD" id="cd18126">
    <property type="entry name" value="GAPDH_I_C"/>
    <property type="match status" value="1"/>
</dbReference>
<comment type="similarity">
    <text evidence="1 8">Belongs to the glyceraldehyde-3-phosphate dehydrogenase family.</text>
</comment>
<dbReference type="InterPro" id="IPR020830">
    <property type="entry name" value="GlycerAld_3-P_DH_AS"/>
</dbReference>
<evidence type="ECO:0000256" key="8">
    <source>
        <dbReference type="RuleBase" id="RU000397"/>
    </source>
</evidence>
<reference evidence="12" key="1">
    <citation type="submission" date="2016-03" db="EMBL/GenBank/DDBJ databases">
        <authorList>
            <person name="Lee Y.-S."/>
            <person name="Choi Y.-L."/>
        </authorList>
    </citation>
    <scope>NUCLEOTIDE SEQUENCE [LARGE SCALE GENOMIC DNA]</scope>
    <source>
        <strain evidence="12">DAU221</strain>
    </source>
</reference>
<evidence type="ECO:0000259" key="10">
    <source>
        <dbReference type="SMART" id="SM00846"/>
    </source>
</evidence>
<feature type="binding site" evidence="5">
    <location>
        <position position="234"/>
    </location>
    <ligand>
        <name>D-glyceraldehyde 3-phosphate</name>
        <dbReference type="ChEBI" id="CHEBI:59776"/>
    </ligand>
</feature>
<feature type="binding site" evidence="6">
    <location>
        <position position="315"/>
    </location>
    <ligand>
        <name>NAD(+)</name>
        <dbReference type="ChEBI" id="CHEBI:57540"/>
    </ligand>
</feature>
<organism evidence="11 12">
    <name type="scientific">Microbulbifer thermotolerans</name>
    <dbReference type="NCBI Taxonomy" id="252514"/>
    <lineage>
        <taxon>Bacteria</taxon>
        <taxon>Pseudomonadati</taxon>
        <taxon>Pseudomonadota</taxon>
        <taxon>Gammaproteobacteria</taxon>
        <taxon>Cellvibrionales</taxon>
        <taxon>Microbulbiferaceae</taxon>
        <taxon>Microbulbifer</taxon>
    </lineage>
</organism>
<name>A0A143HLI2_MICTH</name>
<evidence type="ECO:0000256" key="3">
    <source>
        <dbReference type="ARBA" id="ARBA00023002"/>
    </source>
</evidence>
<evidence type="ECO:0000256" key="2">
    <source>
        <dbReference type="ARBA" id="ARBA00011881"/>
    </source>
</evidence>
<dbReference type="PROSITE" id="PS00071">
    <property type="entry name" value="GAPDH"/>
    <property type="match status" value="1"/>
</dbReference>
<dbReference type="CDD" id="cd05214">
    <property type="entry name" value="GAPDH_I_N"/>
    <property type="match status" value="1"/>
</dbReference>
<dbReference type="SMART" id="SM00846">
    <property type="entry name" value="Gp_dh_N"/>
    <property type="match status" value="1"/>
</dbReference>
<feature type="binding site" evidence="6">
    <location>
        <begin position="11"/>
        <end position="12"/>
    </location>
    <ligand>
        <name>NAD(+)</name>
        <dbReference type="ChEBI" id="CHEBI:57540"/>
    </ligand>
</feature>
<keyword evidence="6" id="KW-0547">Nucleotide-binding</keyword>
<gene>
    <name evidence="11" type="ORF">A3224_08205</name>
</gene>
<dbReference type="GO" id="GO:0006006">
    <property type="term" value="P:glucose metabolic process"/>
    <property type="evidence" value="ECO:0007669"/>
    <property type="project" value="InterPro"/>
</dbReference>
<feature type="binding site" evidence="6">
    <location>
        <position position="121"/>
    </location>
    <ligand>
        <name>NAD(+)</name>
        <dbReference type="ChEBI" id="CHEBI:57540"/>
    </ligand>
</feature>
<dbReference type="InterPro" id="IPR020828">
    <property type="entry name" value="GlycerAld_3-P_DH_NAD(P)-bd"/>
</dbReference>
<evidence type="ECO:0000256" key="5">
    <source>
        <dbReference type="PIRSR" id="PIRSR000149-2"/>
    </source>
</evidence>
<dbReference type="Pfam" id="PF00044">
    <property type="entry name" value="Gp_dh_N"/>
    <property type="match status" value="1"/>
</dbReference>
<dbReference type="EMBL" id="CP014864">
    <property type="protein sequence ID" value="AMX02569.1"/>
    <property type="molecule type" value="Genomic_DNA"/>
</dbReference>
<dbReference type="InterPro" id="IPR020829">
    <property type="entry name" value="GlycerAld_3-P_DH_cat"/>
</dbReference>
<dbReference type="Pfam" id="PF02800">
    <property type="entry name" value="Gp_dh_C"/>
    <property type="match status" value="1"/>
</dbReference>
<dbReference type="AlphaFoldDB" id="A0A143HLI2"/>
<comment type="subunit">
    <text evidence="2">Homotetramer.</text>
</comment>
<accession>A0A143HLI2</accession>
<dbReference type="SUPFAM" id="SSF55347">
    <property type="entry name" value="Glyceraldehyde-3-phosphate dehydrogenase-like, C-terminal domain"/>
    <property type="match status" value="1"/>
</dbReference>
<dbReference type="SUPFAM" id="SSF51735">
    <property type="entry name" value="NAD(P)-binding Rossmann-fold domains"/>
    <property type="match status" value="1"/>
</dbReference>
<evidence type="ECO:0000256" key="7">
    <source>
        <dbReference type="PIRSR" id="PIRSR000149-4"/>
    </source>
</evidence>
<evidence type="ECO:0000313" key="12">
    <source>
        <dbReference type="Proteomes" id="UP000076077"/>
    </source>
</evidence>
<dbReference type="FunFam" id="3.40.50.720:FF:000001">
    <property type="entry name" value="Glyceraldehyde-3-phosphate dehydrogenase"/>
    <property type="match status" value="1"/>
</dbReference>
<evidence type="ECO:0000256" key="6">
    <source>
        <dbReference type="PIRSR" id="PIRSR000149-3"/>
    </source>
</evidence>
<dbReference type="EC" id="1.2.1.-" evidence="9"/>
<dbReference type="PANTHER" id="PTHR43148">
    <property type="entry name" value="GLYCERALDEHYDE-3-PHOSPHATE DEHYDROGENASE 2"/>
    <property type="match status" value="1"/>
</dbReference>
<dbReference type="NCBIfam" id="TIGR01534">
    <property type="entry name" value="GAPDH-I"/>
    <property type="match status" value="1"/>
</dbReference>
<dbReference type="GO" id="GO:0016620">
    <property type="term" value="F:oxidoreductase activity, acting on the aldehyde or oxo group of donors, NAD or NADP as acceptor"/>
    <property type="evidence" value="ECO:0007669"/>
    <property type="project" value="InterPro"/>
</dbReference>
<dbReference type="Proteomes" id="UP000076077">
    <property type="component" value="Chromosome"/>
</dbReference>
<dbReference type="GeneID" id="76608026"/>
<protein>
    <recommendedName>
        <fullName evidence="9">Glyceraldehyde-3-phosphate dehydrogenase</fullName>
        <ecNumber evidence="9">1.2.1.-</ecNumber>
    </recommendedName>
</protein>
<feature type="binding site" evidence="5">
    <location>
        <position position="183"/>
    </location>
    <ligand>
        <name>D-glyceraldehyde 3-phosphate</name>
        <dbReference type="ChEBI" id="CHEBI:59776"/>
    </ligand>
</feature>
<evidence type="ECO:0000313" key="11">
    <source>
        <dbReference type="EMBL" id="AMX02569.1"/>
    </source>
</evidence>